<dbReference type="EMBL" id="HE717023">
    <property type="protein sequence ID" value="CCG46946.1"/>
    <property type="molecule type" value="Genomic_DNA"/>
</dbReference>
<dbReference type="PATRIC" id="fig|866895.3.peg.3641"/>
<evidence type="ECO:0000313" key="2">
    <source>
        <dbReference type="Proteomes" id="UP000007397"/>
    </source>
</evidence>
<dbReference type="Proteomes" id="UP000007397">
    <property type="component" value="Chromosome"/>
</dbReference>
<name>I0JS25_HALH3</name>
<organism evidence="1 2">
    <name type="scientific">Halobacillus halophilus (strain ATCC 35676 / DSM 2266 / JCM 20832 / KCTC 3685 / LMG 17431 / NBRC 102448 / NCIMB 2269)</name>
    <name type="common">Sporosarcina halophila</name>
    <dbReference type="NCBI Taxonomy" id="866895"/>
    <lineage>
        <taxon>Bacteria</taxon>
        <taxon>Bacillati</taxon>
        <taxon>Bacillota</taxon>
        <taxon>Bacilli</taxon>
        <taxon>Bacillales</taxon>
        <taxon>Bacillaceae</taxon>
        <taxon>Halobacillus</taxon>
    </lineage>
</organism>
<sequence>MLAAIIMSSYVLVGMNGGPGQIHIYRVAVHLVFQYNLKDANYEKE</sequence>
<proteinExistence type="predicted"/>
<evidence type="ECO:0000313" key="1">
    <source>
        <dbReference type="EMBL" id="CCG46946.1"/>
    </source>
</evidence>
<gene>
    <name evidence="1" type="ordered locus">HBHAL_4608</name>
</gene>
<keyword evidence="2" id="KW-1185">Reference proteome</keyword>
<dbReference type="HOGENOM" id="CLU_3200537_0_0_9"/>
<dbReference type="AlphaFoldDB" id="I0JS25"/>
<accession>I0JS25</accession>
<protein>
    <submittedName>
        <fullName evidence="1">Uncharacterized protein</fullName>
    </submittedName>
</protein>
<dbReference type="STRING" id="866895.HBHAL_4608"/>
<dbReference type="KEGG" id="hhd:HBHAL_4608"/>
<reference evidence="1 2" key="1">
    <citation type="journal article" date="2013" name="Environ. Microbiol.">
        <title>Chloride and organic osmolytes: a hybrid strategy to cope with elevated salinities by the moderately halophilic, chloride-dependent bacterium Halobacillus halophilus.</title>
        <authorList>
            <person name="Saum S.H."/>
            <person name="Pfeiffer F."/>
            <person name="Palm P."/>
            <person name="Rampp M."/>
            <person name="Schuster S.C."/>
            <person name="Muller V."/>
            <person name="Oesterhelt D."/>
        </authorList>
    </citation>
    <scope>NUCLEOTIDE SEQUENCE [LARGE SCALE GENOMIC DNA]</scope>
    <source>
        <strain evidence="2">ATCC 35676 / DSM 2266 / JCM 20832 / KCTC 3685 / LMG 17431 / NBRC 102448 / NCIMB 2269</strain>
    </source>
</reference>